<keyword evidence="3" id="KW-1185">Reference proteome</keyword>
<dbReference type="PROSITE" id="PS50060">
    <property type="entry name" value="MAM_2"/>
    <property type="match status" value="1"/>
</dbReference>
<gene>
    <name evidence="2" type="ORF">HPB51_008102</name>
</gene>
<dbReference type="Pfam" id="PF00629">
    <property type="entry name" value="MAM"/>
    <property type="match status" value="1"/>
</dbReference>
<accession>A0A9J6ENC8</accession>
<dbReference type="Proteomes" id="UP000821866">
    <property type="component" value="Chromosome 11"/>
</dbReference>
<dbReference type="InterPro" id="IPR048367">
    <property type="entry name" value="TNP-like_RNaseH_C"/>
</dbReference>
<dbReference type="InterPro" id="IPR013320">
    <property type="entry name" value="ConA-like_dom_sf"/>
</dbReference>
<sequence>MWSGRHTISRPTEHAGDCNFEEDTCGWTNPHPADGLDDLDWTRQYSYGVNGPPADHTKRKPDGYYMNLASSSHLPQRGGSKAWLVSPKLGPDSALPRCISFAYYMFERTIDPAGPSLGSLRVHVLRDAAPGLFSLQTVWRLNNHQGSRWLVARCPIKLPDGNPINEAYQVVLEGIWGHGRVGYVAVDDVSFFDGDCNSKMDQDPLECFFGIIRQAGGQNEHTTFPTFWQLYRMLSLYSLLKPPRFGNCVAPEKRQSAFITLADFREIFKSSSAQRAGKIEELKQKLDGLVSTGKWECDEVFEHDYSNATVVECIVYYVIGFVTRKLSKKASCATCKQALEGKTGICGAFEAALVNCKTRGNLKHPNVLLYHLFKEAEEHFSKYASERDVYDKTTDAVLENFNFTFPCALHREDMLAKLLHHYTCLRMRQYCRQLKKNQAKKSQNLRKMSKFV</sequence>
<evidence type="ECO:0000313" key="2">
    <source>
        <dbReference type="EMBL" id="KAH8035735.1"/>
    </source>
</evidence>
<dbReference type="Pfam" id="PF21789">
    <property type="entry name" value="TNP-like_RNaseH_C"/>
    <property type="match status" value="1"/>
</dbReference>
<name>A0A9J6ENC8_RHIMP</name>
<dbReference type="Gene3D" id="2.60.120.200">
    <property type="match status" value="1"/>
</dbReference>
<proteinExistence type="predicted"/>
<dbReference type="GO" id="GO:0016020">
    <property type="term" value="C:membrane"/>
    <property type="evidence" value="ECO:0007669"/>
    <property type="project" value="InterPro"/>
</dbReference>
<dbReference type="SUPFAM" id="SSF49899">
    <property type="entry name" value="Concanavalin A-like lectins/glucanases"/>
    <property type="match status" value="1"/>
</dbReference>
<dbReference type="PANTHER" id="PTHR23282">
    <property type="entry name" value="APICAL ENDOSOMAL GLYCOPROTEIN PRECURSOR"/>
    <property type="match status" value="1"/>
</dbReference>
<evidence type="ECO:0000259" key="1">
    <source>
        <dbReference type="PROSITE" id="PS50060"/>
    </source>
</evidence>
<protein>
    <recommendedName>
        <fullName evidence="1">MAM domain-containing protein</fullName>
    </recommendedName>
</protein>
<reference evidence="2" key="2">
    <citation type="submission" date="2021-09" db="EMBL/GenBank/DDBJ databases">
        <authorList>
            <person name="Jia N."/>
            <person name="Wang J."/>
            <person name="Shi W."/>
            <person name="Du L."/>
            <person name="Sun Y."/>
            <person name="Zhan W."/>
            <person name="Jiang J."/>
            <person name="Wang Q."/>
            <person name="Zhang B."/>
            <person name="Ji P."/>
            <person name="Sakyi L.B."/>
            <person name="Cui X."/>
            <person name="Yuan T."/>
            <person name="Jiang B."/>
            <person name="Yang W."/>
            <person name="Lam T.T.-Y."/>
            <person name="Chang Q."/>
            <person name="Ding S."/>
            <person name="Wang X."/>
            <person name="Zhu J."/>
            <person name="Ruan X."/>
            <person name="Zhao L."/>
            <person name="Wei J."/>
            <person name="Que T."/>
            <person name="Du C."/>
            <person name="Cheng J."/>
            <person name="Dai P."/>
            <person name="Han X."/>
            <person name="Huang E."/>
            <person name="Gao Y."/>
            <person name="Liu J."/>
            <person name="Shao H."/>
            <person name="Ye R."/>
            <person name="Li L."/>
            <person name="Wei W."/>
            <person name="Wang X."/>
            <person name="Wang C."/>
            <person name="Huo Q."/>
            <person name="Li W."/>
            <person name="Guo W."/>
            <person name="Chen H."/>
            <person name="Chen S."/>
            <person name="Zhou L."/>
            <person name="Zhou L."/>
            <person name="Ni X."/>
            <person name="Tian J."/>
            <person name="Zhou Y."/>
            <person name="Sheng Y."/>
            <person name="Liu T."/>
            <person name="Pan Y."/>
            <person name="Xia L."/>
            <person name="Li J."/>
            <person name="Zhao F."/>
            <person name="Cao W."/>
        </authorList>
    </citation>
    <scope>NUCLEOTIDE SEQUENCE</scope>
    <source>
        <strain evidence="2">Rmic-2018</strain>
        <tissue evidence="2">Larvae</tissue>
    </source>
</reference>
<dbReference type="PANTHER" id="PTHR23282:SF142">
    <property type="entry name" value="MAM DOMAIN-CONTAINING PROTEIN"/>
    <property type="match status" value="1"/>
</dbReference>
<dbReference type="AlphaFoldDB" id="A0A9J6ENC8"/>
<dbReference type="CDD" id="cd06263">
    <property type="entry name" value="MAM"/>
    <property type="match status" value="1"/>
</dbReference>
<evidence type="ECO:0000313" key="3">
    <source>
        <dbReference type="Proteomes" id="UP000821866"/>
    </source>
</evidence>
<organism evidence="2 3">
    <name type="scientific">Rhipicephalus microplus</name>
    <name type="common">Cattle tick</name>
    <name type="synonym">Boophilus microplus</name>
    <dbReference type="NCBI Taxonomy" id="6941"/>
    <lineage>
        <taxon>Eukaryota</taxon>
        <taxon>Metazoa</taxon>
        <taxon>Ecdysozoa</taxon>
        <taxon>Arthropoda</taxon>
        <taxon>Chelicerata</taxon>
        <taxon>Arachnida</taxon>
        <taxon>Acari</taxon>
        <taxon>Parasitiformes</taxon>
        <taxon>Ixodida</taxon>
        <taxon>Ixodoidea</taxon>
        <taxon>Ixodidae</taxon>
        <taxon>Rhipicephalinae</taxon>
        <taxon>Rhipicephalus</taxon>
        <taxon>Boophilus</taxon>
    </lineage>
</organism>
<feature type="domain" description="MAM" evidence="1">
    <location>
        <begin position="16"/>
        <end position="198"/>
    </location>
</feature>
<dbReference type="VEuPathDB" id="VectorBase:LOC119181695"/>
<comment type="caution">
    <text evidence="2">The sequence shown here is derived from an EMBL/GenBank/DDBJ whole genome shotgun (WGS) entry which is preliminary data.</text>
</comment>
<dbReference type="InterPro" id="IPR000998">
    <property type="entry name" value="MAM_dom"/>
</dbReference>
<dbReference type="InterPro" id="IPR051560">
    <property type="entry name" value="MAM_domain-containing"/>
</dbReference>
<dbReference type="EMBL" id="JABSTU010000003">
    <property type="protein sequence ID" value="KAH8035735.1"/>
    <property type="molecule type" value="Genomic_DNA"/>
</dbReference>
<reference evidence="2" key="1">
    <citation type="journal article" date="2020" name="Cell">
        <title>Large-Scale Comparative Analyses of Tick Genomes Elucidate Their Genetic Diversity and Vector Capacities.</title>
        <authorList>
            <consortium name="Tick Genome and Microbiome Consortium (TIGMIC)"/>
            <person name="Jia N."/>
            <person name="Wang J."/>
            <person name="Shi W."/>
            <person name="Du L."/>
            <person name="Sun Y."/>
            <person name="Zhan W."/>
            <person name="Jiang J.F."/>
            <person name="Wang Q."/>
            <person name="Zhang B."/>
            <person name="Ji P."/>
            <person name="Bell-Sakyi L."/>
            <person name="Cui X.M."/>
            <person name="Yuan T.T."/>
            <person name="Jiang B.G."/>
            <person name="Yang W.F."/>
            <person name="Lam T.T."/>
            <person name="Chang Q.C."/>
            <person name="Ding S.J."/>
            <person name="Wang X.J."/>
            <person name="Zhu J.G."/>
            <person name="Ruan X.D."/>
            <person name="Zhao L."/>
            <person name="Wei J.T."/>
            <person name="Ye R.Z."/>
            <person name="Que T.C."/>
            <person name="Du C.H."/>
            <person name="Zhou Y.H."/>
            <person name="Cheng J.X."/>
            <person name="Dai P.F."/>
            <person name="Guo W.B."/>
            <person name="Han X.H."/>
            <person name="Huang E.J."/>
            <person name="Li L.F."/>
            <person name="Wei W."/>
            <person name="Gao Y.C."/>
            <person name="Liu J.Z."/>
            <person name="Shao H.Z."/>
            <person name="Wang X."/>
            <person name="Wang C.C."/>
            <person name="Yang T.C."/>
            <person name="Huo Q.B."/>
            <person name="Li W."/>
            <person name="Chen H.Y."/>
            <person name="Chen S.E."/>
            <person name="Zhou L.G."/>
            <person name="Ni X.B."/>
            <person name="Tian J.H."/>
            <person name="Sheng Y."/>
            <person name="Liu T."/>
            <person name="Pan Y.S."/>
            <person name="Xia L.Y."/>
            <person name="Li J."/>
            <person name="Zhao F."/>
            <person name="Cao W.C."/>
        </authorList>
    </citation>
    <scope>NUCLEOTIDE SEQUENCE</scope>
    <source>
        <strain evidence="2">Rmic-2018</strain>
    </source>
</reference>
<dbReference type="SMART" id="SM00137">
    <property type="entry name" value="MAM"/>
    <property type="match status" value="1"/>
</dbReference>